<dbReference type="RefSeq" id="WP_091619480.1">
    <property type="nucleotide sequence ID" value="NZ_FNZN01000001.1"/>
</dbReference>
<dbReference type="Proteomes" id="UP000198990">
    <property type="component" value="Unassembled WGS sequence"/>
</dbReference>
<reference evidence="2" key="1">
    <citation type="submission" date="2016-10" db="EMBL/GenBank/DDBJ databases">
        <authorList>
            <person name="Varghese N."/>
            <person name="Submissions S."/>
        </authorList>
    </citation>
    <scope>NUCLEOTIDE SEQUENCE [LARGE SCALE GENOMIC DNA]</scope>
    <source>
        <strain evidence="2">DSM 16471</strain>
    </source>
</reference>
<organism evidence="1 2">
    <name type="scientific">Maribacter orientalis</name>
    <dbReference type="NCBI Taxonomy" id="228957"/>
    <lineage>
        <taxon>Bacteria</taxon>
        <taxon>Pseudomonadati</taxon>
        <taxon>Bacteroidota</taxon>
        <taxon>Flavobacteriia</taxon>
        <taxon>Flavobacteriales</taxon>
        <taxon>Flavobacteriaceae</taxon>
        <taxon>Maribacter</taxon>
    </lineage>
</organism>
<gene>
    <name evidence="1" type="ORF">SAMN04488008_101546</name>
</gene>
<evidence type="ECO:0000313" key="1">
    <source>
        <dbReference type="EMBL" id="SEK47436.1"/>
    </source>
</evidence>
<dbReference type="STRING" id="228957.SAMN04488008_101546"/>
<dbReference type="EMBL" id="FNZN01000001">
    <property type="protein sequence ID" value="SEK47436.1"/>
    <property type="molecule type" value="Genomic_DNA"/>
</dbReference>
<keyword evidence="2" id="KW-1185">Reference proteome</keyword>
<dbReference type="Pfam" id="PF21857">
    <property type="entry name" value="DUF6913"/>
    <property type="match status" value="1"/>
</dbReference>
<protein>
    <submittedName>
        <fullName evidence="1">Uncharacterized protein</fullName>
    </submittedName>
</protein>
<accession>A0A1H7HAL2</accession>
<sequence length="177" mass="20605">MFLKGIKDKFKRKSGRTLLKQLVVTPPPVTRESKGIRSLGCIVDLDKFDKSELFFQFQEEFSLQPNAVKIIGYKRFYDKNSPYSTPVFSDKDLGWNGEIQNSYALEFLGREYDLLVNYYDEDSLLLNLMSAKTKARLKVGFKEVGPTYNDLILDTPLKDFQLFKKELKKYLGIFKEI</sequence>
<dbReference type="OrthoDB" id="1430532at2"/>
<dbReference type="InterPro" id="IPR054207">
    <property type="entry name" value="DUF6913"/>
</dbReference>
<name>A0A1H7HAL2_9FLAO</name>
<dbReference type="AlphaFoldDB" id="A0A1H7HAL2"/>
<evidence type="ECO:0000313" key="2">
    <source>
        <dbReference type="Proteomes" id="UP000198990"/>
    </source>
</evidence>
<proteinExistence type="predicted"/>